<reference evidence="2 3" key="1">
    <citation type="submission" date="2021-04" db="EMBL/GenBank/DDBJ databases">
        <authorList>
            <person name="Bliznina A."/>
        </authorList>
    </citation>
    <scope>NUCLEOTIDE SEQUENCE [LARGE SCALE GENOMIC DNA]</scope>
</reference>
<organism evidence="2 3">
    <name type="scientific">Oikopleura dioica</name>
    <name type="common">Tunicate</name>
    <dbReference type="NCBI Taxonomy" id="34765"/>
    <lineage>
        <taxon>Eukaryota</taxon>
        <taxon>Metazoa</taxon>
        <taxon>Chordata</taxon>
        <taxon>Tunicata</taxon>
        <taxon>Appendicularia</taxon>
        <taxon>Copelata</taxon>
        <taxon>Oikopleuridae</taxon>
        <taxon>Oikopleura</taxon>
    </lineage>
</organism>
<feature type="compositionally biased region" description="Basic residues" evidence="1">
    <location>
        <begin position="107"/>
        <end position="118"/>
    </location>
</feature>
<evidence type="ECO:0000256" key="1">
    <source>
        <dbReference type="SAM" id="MobiDB-lite"/>
    </source>
</evidence>
<protein>
    <submittedName>
        <fullName evidence="2">Oidioi.mRNA.OKI2018_I69.XSR.g15617.t1.cds</fullName>
    </submittedName>
</protein>
<dbReference type="Proteomes" id="UP001158576">
    <property type="component" value="Chromosome XSR"/>
</dbReference>
<evidence type="ECO:0000313" key="2">
    <source>
        <dbReference type="EMBL" id="CAG5098382.1"/>
    </source>
</evidence>
<evidence type="ECO:0000313" key="3">
    <source>
        <dbReference type="Proteomes" id="UP001158576"/>
    </source>
</evidence>
<proteinExistence type="predicted"/>
<dbReference type="EMBL" id="OU015569">
    <property type="protein sequence ID" value="CAG5098382.1"/>
    <property type="molecule type" value="Genomic_DNA"/>
</dbReference>
<keyword evidence="3" id="KW-1185">Reference proteome</keyword>
<accession>A0ABN7SDF5</accession>
<gene>
    <name evidence="2" type="ORF">OKIOD_LOCUS7175</name>
</gene>
<name>A0ABN7SDF5_OIKDI</name>
<feature type="region of interest" description="Disordered" evidence="1">
    <location>
        <begin position="104"/>
        <end position="123"/>
    </location>
</feature>
<sequence>MWPLLLLNLVKLQAAPNGEFHPREETAKLWTQTVCEETPENSKNAEEIKSCCKQPKTRKGTWNIKLTLRPLIMFPGEESYTYPYSHRYLKDVFTVAQKSSNSIFKETKRKNRRRKKQTPKSATLKNIYELHRTNFERSHLISSAAAQQGPLTHVISRINRCDIFPVIIGPVSSYSLNRVIPFTSLFLDLRIIRATNISLNYTHERETTCALLQELRKISRLKQSLTINHSSHFSNLA</sequence>